<dbReference type="AlphaFoldDB" id="A0ABD1KJQ5"/>
<accession>A0ABD1KJQ5</accession>
<gene>
    <name evidence="5" type="ORF">ACEWY4_005877</name>
</gene>
<dbReference type="InterPro" id="IPR043128">
    <property type="entry name" value="Rev_trsase/Diguanyl_cyclase"/>
</dbReference>
<evidence type="ECO:0000313" key="5">
    <source>
        <dbReference type="EMBL" id="KAL2099397.1"/>
    </source>
</evidence>
<dbReference type="Gene3D" id="3.30.70.270">
    <property type="match status" value="1"/>
</dbReference>
<dbReference type="Pfam" id="PF24764">
    <property type="entry name" value="rva_4"/>
    <property type="match status" value="1"/>
</dbReference>
<name>A0ABD1KJQ5_9TELE</name>
<sequence length="399" mass="45084">MENLLAGIPHTTVYLDDVLVTGPQRNRAHLQNLSQVLTRLEEAGLRLKRSKCEFMVPTVEYLGHRVTASGLQPLEKKPGVLVDNLLTITIIPNRGVLRGNHISNWTRNTLRPAPQSGRNNTHLQTMHPPGRSTPICGDHCVYRSGSRRAAYNLVDHRVPVVPFLETGIIHLVIMALVPPKGQFLGSLSNMITIHLNTLPGAFRPILLRVRADQGLQNVGVAHLMFTVRGPDSGSFIAGKRVHNQRIKRLWRDVWMGVTNVFYHILHMLEEEGLLDLGNATHFFCLHYVFLPRLQENLNLFCDGWDNHPLRTEPNQLWEVGQIHHPISNPQEINIPEIDWEESGDIPEPHLGVNIPLVDCPLTPEQMEALRHHIDPLQTSECNSVDIYMDTVEYVESLTA</sequence>
<dbReference type="InterPro" id="IPR043502">
    <property type="entry name" value="DNA/RNA_pol_sf"/>
</dbReference>
<evidence type="ECO:0000313" key="6">
    <source>
        <dbReference type="Proteomes" id="UP001591681"/>
    </source>
</evidence>
<evidence type="ECO:0000259" key="4">
    <source>
        <dbReference type="Pfam" id="PF24764"/>
    </source>
</evidence>
<comment type="similarity">
    <text evidence="1">Belongs to the beta type-B retroviral polymerase family. HERV class-II K(HML-2) pol subfamily.</text>
</comment>
<proteinExistence type="inferred from homology"/>
<dbReference type="InterPro" id="IPR058913">
    <property type="entry name" value="Integrase_dom_put"/>
</dbReference>
<feature type="domain" description="Integrase core" evidence="4">
    <location>
        <begin position="208"/>
        <end position="324"/>
    </location>
</feature>
<dbReference type="EMBL" id="JBHFQA010000005">
    <property type="protein sequence ID" value="KAL2099397.1"/>
    <property type="molecule type" value="Genomic_DNA"/>
</dbReference>
<evidence type="ECO:0000256" key="2">
    <source>
        <dbReference type="ARBA" id="ARBA00012180"/>
    </source>
</evidence>
<dbReference type="SUPFAM" id="SSF56672">
    <property type="entry name" value="DNA/RNA polymerases"/>
    <property type="match status" value="1"/>
</dbReference>
<feature type="domain" description="Reverse transcriptase" evidence="3">
    <location>
        <begin position="10"/>
        <end position="65"/>
    </location>
</feature>
<organism evidence="5 6">
    <name type="scientific">Coilia grayii</name>
    <name type="common">Gray's grenadier anchovy</name>
    <dbReference type="NCBI Taxonomy" id="363190"/>
    <lineage>
        <taxon>Eukaryota</taxon>
        <taxon>Metazoa</taxon>
        <taxon>Chordata</taxon>
        <taxon>Craniata</taxon>
        <taxon>Vertebrata</taxon>
        <taxon>Euteleostomi</taxon>
        <taxon>Actinopterygii</taxon>
        <taxon>Neopterygii</taxon>
        <taxon>Teleostei</taxon>
        <taxon>Clupei</taxon>
        <taxon>Clupeiformes</taxon>
        <taxon>Clupeoidei</taxon>
        <taxon>Engraulidae</taxon>
        <taxon>Coilinae</taxon>
        <taxon>Coilia</taxon>
    </lineage>
</organism>
<dbReference type="Proteomes" id="UP001591681">
    <property type="component" value="Unassembled WGS sequence"/>
</dbReference>
<dbReference type="InterPro" id="IPR000477">
    <property type="entry name" value="RT_dom"/>
</dbReference>
<dbReference type="PANTHER" id="PTHR46791:SF11">
    <property type="entry name" value="INTEGRASE CATALYTIC DOMAIN-CONTAINING PROTEIN"/>
    <property type="match status" value="1"/>
</dbReference>
<evidence type="ECO:0000259" key="3">
    <source>
        <dbReference type="Pfam" id="PF00078"/>
    </source>
</evidence>
<keyword evidence="6" id="KW-1185">Reference proteome</keyword>
<reference evidence="5 6" key="1">
    <citation type="submission" date="2024-09" db="EMBL/GenBank/DDBJ databases">
        <title>A chromosome-level genome assembly of Gray's grenadier anchovy, Coilia grayii.</title>
        <authorList>
            <person name="Fu Z."/>
        </authorList>
    </citation>
    <scope>NUCLEOTIDE SEQUENCE [LARGE SCALE GENOMIC DNA]</scope>
    <source>
        <strain evidence="5">G4</strain>
        <tissue evidence="5">Muscle</tissue>
    </source>
</reference>
<protein>
    <recommendedName>
        <fullName evidence="2">ribonuclease H</fullName>
        <ecNumber evidence="2">3.1.26.4</ecNumber>
    </recommendedName>
</protein>
<comment type="caution">
    <text evidence="5">The sequence shown here is derived from an EMBL/GenBank/DDBJ whole genome shotgun (WGS) entry which is preliminary data.</text>
</comment>
<evidence type="ECO:0000256" key="1">
    <source>
        <dbReference type="ARBA" id="ARBA00010879"/>
    </source>
</evidence>
<dbReference type="GO" id="GO:0004523">
    <property type="term" value="F:RNA-DNA hybrid ribonuclease activity"/>
    <property type="evidence" value="ECO:0007669"/>
    <property type="project" value="UniProtKB-EC"/>
</dbReference>
<dbReference type="PANTHER" id="PTHR46791">
    <property type="entry name" value="EXPRESSED PROTEIN"/>
    <property type="match status" value="1"/>
</dbReference>
<dbReference type="EC" id="3.1.26.4" evidence="2"/>
<dbReference type="Pfam" id="PF00078">
    <property type="entry name" value="RVT_1"/>
    <property type="match status" value="1"/>
</dbReference>